<evidence type="ECO:0000313" key="4">
    <source>
        <dbReference type="Proteomes" id="UP000775213"/>
    </source>
</evidence>
<comment type="caution">
    <text evidence="3">The sequence shown here is derived from an EMBL/GenBank/DDBJ whole genome shotgun (WGS) entry which is preliminary data.</text>
</comment>
<dbReference type="GO" id="GO:0005516">
    <property type="term" value="F:calmodulin binding"/>
    <property type="evidence" value="ECO:0007669"/>
    <property type="project" value="InterPro"/>
</dbReference>
<gene>
    <name evidence="3" type="ORF">IEQ34_020720</name>
</gene>
<dbReference type="PANTHER" id="PTHR33349">
    <property type="entry name" value="EMB|CAB62594.1"/>
    <property type="match status" value="1"/>
</dbReference>
<dbReference type="InterPro" id="IPR012417">
    <property type="entry name" value="CaM-bd_dom_pln"/>
</dbReference>
<name>A0AAV7G2W0_DENCH</name>
<reference evidence="3 4" key="1">
    <citation type="journal article" date="2021" name="Hortic Res">
        <title>Chromosome-scale assembly of the Dendrobium chrysotoxum genome enhances the understanding of orchid evolution.</title>
        <authorList>
            <person name="Zhang Y."/>
            <person name="Zhang G.Q."/>
            <person name="Zhang D."/>
            <person name="Liu X.D."/>
            <person name="Xu X.Y."/>
            <person name="Sun W.H."/>
            <person name="Yu X."/>
            <person name="Zhu X."/>
            <person name="Wang Z.W."/>
            <person name="Zhao X."/>
            <person name="Zhong W.Y."/>
            <person name="Chen H."/>
            <person name="Yin W.L."/>
            <person name="Huang T."/>
            <person name="Niu S.C."/>
            <person name="Liu Z.J."/>
        </authorList>
    </citation>
    <scope>NUCLEOTIDE SEQUENCE [LARGE SCALE GENOMIC DNA]</scope>
    <source>
        <strain evidence="3">Lindl</strain>
    </source>
</reference>
<feature type="region of interest" description="Disordered" evidence="1">
    <location>
        <begin position="450"/>
        <end position="473"/>
    </location>
</feature>
<accession>A0AAV7G2W0</accession>
<feature type="compositionally biased region" description="Polar residues" evidence="1">
    <location>
        <begin position="681"/>
        <end position="692"/>
    </location>
</feature>
<protein>
    <recommendedName>
        <fullName evidence="2">Calmodulin-binding domain-containing protein</fullName>
    </recommendedName>
</protein>
<sequence length="826" mass="91676">MEKAYVEKEISALPPANNMSKDGAKTKCSHAMFRSNSFGHVRSRYLREPTDSCHNLCKYGGKHEPERDEKRLTFRRFMANRIALETVENLVKGPTAIHKTKKKVIKMKPSDTTKVLELNIQPNEVGISDDSVKTNILTPLFKHQRAISSPQFILTEDWKQHAESLGKEIVLSDNSINVASEAHPPPGRSMESLEKEILHRDSEQQIRAQVEDDEKALLQFKEIVETENNIDVDSGVLLLESKSIEISRQETENNINVDSGALLLGSKSNEISQQETENNINADSGTLLLGSKSNEISQQETENNINVDSGVLLLGSKSNEISLQETENNVNVDSGVLLLGSKSIEIFPQEIENIINVDSGVLLLGGSESNEISPQETENNINVDSGVLLLGSKSTEISPQVNLPELPDDEIIHARFLNSSKNKGKVNKPKASSMLKPTHVKSNIVKLKNSSASTEADSGRNTNIFEEKVLSNPKEPTKSTALEVIKPKKIVIRKQSASLKLQSNNQNASFPSRKTNSSVTPAISLNVRTPLMMSIPQLNTSRSINGRMNREGKCLKTNEMPEVWEMKLLKPQGTYISSTIPGHSSVSLKARNSRRHAILKKSGKTKDDNGDFNEKILKVVEPKKDGKGLEPRDKLSKVFDGHASNSAVGEASEHSKGQNLRKFKRIASKEEDKKPARRTPAVQQPDDSSSSPYKLKFKRGKVIELRTADSVGPRRLKFRRGRVLGENPSGEVAKRSFRRRRDIGDSNEHNSEAHAVMLKKANLESKVGRFKYEDAQGKKEFRALFNHVIEETASKLVETRKSKVKALVGAFETVISLQEAKPASLL</sequence>
<feature type="region of interest" description="Disordered" evidence="1">
    <location>
        <begin position="666"/>
        <end position="695"/>
    </location>
</feature>
<proteinExistence type="predicted"/>
<dbReference type="PANTHER" id="PTHR33349:SF41">
    <property type="entry name" value="EMB|CAB62594.1"/>
    <property type="match status" value="1"/>
</dbReference>
<evidence type="ECO:0000256" key="1">
    <source>
        <dbReference type="SAM" id="MobiDB-lite"/>
    </source>
</evidence>
<dbReference type="SMART" id="SM01054">
    <property type="entry name" value="CaM_binding"/>
    <property type="match status" value="1"/>
</dbReference>
<dbReference type="Proteomes" id="UP000775213">
    <property type="component" value="Unassembled WGS sequence"/>
</dbReference>
<organism evidence="3 4">
    <name type="scientific">Dendrobium chrysotoxum</name>
    <name type="common">Orchid</name>
    <dbReference type="NCBI Taxonomy" id="161865"/>
    <lineage>
        <taxon>Eukaryota</taxon>
        <taxon>Viridiplantae</taxon>
        <taxon>Streptophyta</taxon>
        <taxon>Embryophyta</taxon>
        <taxon>Tracheophyta</taxon>
        <taxon>Spermatophyta</taxon>
        <taxon>Magnoliopsida</taxon>
        <taxon>Liliopsida</taxon>
        <taxon>Asparagales</taxon>
        <taxon>Orchidaceae</taxon>
        <taxon>Epidendroideae</taxon>
        <taxon>Malaxideae</taxon>
        <taxon>Dendrobiinae</taxon>
        <taxon>Dendrobium</taxon>
    </lineage>
</organism>
<dbReference type="Pfam" id="PF07839">
    <property type="entry name" value="CaM_binding"/>
    <property type="match status" value="1"/>
</dbReference>
<feature type="domain" description="Calmodulin-binding" evidence="2">
    <location>
        <begin position="691"/>
        <end position="816"/>
    </location>
</feature>
<dbReference type="EMBL" id="JAGFBR010000018">
    <property type="protein sequence ID" value="KAH0450028.1"/>
    <property type="molecule type" value="Genomic_DNA"/>
</dbReference>
<evidence type="ECO:0000259" key="2">
    <source>
        <dbReference type="SMART" id="SM01054"/>
    </source>
</evidence>
<feature type="compositionally biased region" description="Polar residues" evidence="1">
    <location>
        <begin position="450"/>
        <end position="464"/>
    </location>
</feature>
<keyword evidence="4" id="KW-1185">Reference proteome</keyword>
<dbReference type="AlphaFoldDB" id="A0AAV7G2W0"/>
<evidence type="ECO:0000313" key="3">
    <source>
        <dbReference type="EMBL" id="KAH0450028.1"/>
    </source>
</evidence>